<reference evidence="9 10" key="1">
    <citation type="submission" date="2018-11" db="EMBL/GenBank/DDBJ databases">
        <title>Genomes From Bacteria Associated with the Canine Oral Cavity: a Test Case for Automated Genome-Based Taxonomic Assignment.</title>
        <authorList>
            <person name="Coil D.A."/>
            <person name="Jospin G."/>
            <person name="Darling A.E."/>
            <person name="Wallis C."/>
            <person name="Davis I.J."/>
            <person name="Harris S."/>
            <person name="Eisen J.A."/>
            <person name="Holcombe L.J."/>
            <person name="O'Flynn C."/>
        </authorList>
    </citation>
    <scope>NUCLEOTIDE SEQUENCE [LARGE SCALE GENOMIC DNA]</scope>
    <source>
        <strain evidence="9 10">OH887_COT-365</strain>
    </source>
</reference>
<comment type="caution">
    <text evidence="9">The sequence shown here is derived from an EMBL/GenBank/DDBJ whole genome shotgun (WGS) entry which is preliminary data.</text>
</comment>
<feature type="transmembrane region" description="Helical" evidence="7">
    <location>
        <begin position="121"/>
        <end position="140"/>
    </location>
</feature>
<dbReference type="RefSeq" id="WP_124842740.1">
    <property type="nucleotide sequence ID" value="NZ_JAUNKP010000002.1"/>
</dbReference>
<dbReference type="AlphaFoldDB" id="A0A3P1TB18"/>
<feature type="domain" description="EamA" evidence="8">
    <location>
        <begin position="10"/>
        <end position="136"/>
    </location>
</feature>
<evidence type="ECO:0000313" key="10">
    <source>
        <dbReference type="Proteomes" id="UP000280819"/>
    </source>
</evidence>
<dbReference type="Pfam" id="PF00892">
    <property type="entry name" value="EamA"/>
    <property type="match status" value="2"/>
</dbReference>
<accession>A0A3P1TB18</accession>
<dbReference type="Proteomes" id="UP000280819">
    <property type="component" value="Unassembled WGS sequence"/>
</dbReference>
<feature type="transmembrane region" description="Helical" evidence="7">
    <location>
        <begin position="208"/>
        <end position="226"/>
    </location>
</feature>
<comment type="subcellular location">
    <subcellularLocation>
        <location evidence="1">Cell membrane</location>
        <topology evidence="1">Multi-pass membrane protein</topology>
    </subcellularLocation>
</comment>
<keyword evidence="6 7" id="KW-0472">Membrane</keyword>
<feature type="domain" description="EamA" evidence="8">
    <location>
        <begin position="148"/>
        <end position="281"/>
    </location>
</feature>
<feature type="transmembrane region" description="Helical" evidence="7">
    <location>
        <begin position="262"/>
        <end position="282"/>
    </location>
</feature>
<feature type="transmembrane region" description="Helical" evidence="7">
    <location>
        <begin position="146"/>
        <end position="167"/>
    </location>
</feature>
<protein>
    <submittedName>
        <fullName evidence="9">EamA/RhaT family transporter</fullName>
    </submittedName>
</protein>
<proteinExistence type="inferred from homology"/>
<evidence type="ECO:0000259" key="8">
    <source>
        <dbReference type="Pfam" id="PF00892"/>
    </source>
</evidence>
<evidence type="ECO:0000256" key="7">
    <source>
        <dbReference type="SAM" id="Phobius"/>
    </source>
</evidence>
<dbReference type="GO" id="GO:0005886">
    <property type="term" value="C:plasma membrane"/>
    <property type="evidence" value="ECO:0007669"/>
    <property type="project" value="UniProtKB-SubCell"/>
</dbReference>
<sequence>MKLDRQLLPALALLLAAAAWGSTVAVAKGAYEVMSPESLTISRLLLTGLCLLFPFLPHLRMKRRTLIQGIILGAVFNFGLAIQLIGLKYTAPSLSGFITASYVVFTAIITAVFLKQRTNSRTWIAVLLTITGIAILALGHSSEGGFGFGAVLTLIGAVMFAVHIVLLGRWVTPETVQSLTLAQALTGAAGSVMVIPFTSYQVPTTWELAAPVLYLGIFCGAVTLFLQSWAQSYVPPTTTAVIMCTEPVWAAVFAIGFGMELFTWHVAIGGGIVVAALLLIAWPKPSSRRIDEVVQELRQKFKR</sequence>
<dbReference type="SUPFAM" id="SSF103481">
    <property type="entry name" value="Multidrug resistance efflux transporter EmrE"/>
    <property type="match status" value="2"/>
</dbReference>
<feature type="transmembrane region" description="Helical" evidence="7">
    <location>
        <begin position="179"/>
        <end position="202"/>
    </location>
</feature>
<keyword evidence="5 7" id="KW-1133">Transmembrane helix</keyword>
<dbReference type="InterPro" id="IPR051258">
    <property type="entry name" value="Diverse_Substrate_Transporter"/>
</dbReference>
<keyword evidence="4 7" id="KW-0812">Transmembrane</keyword>
<organism evidence="9 10">
    <name type="scientific">Arachnia propionica</name>
    <dbReference type="NCBI Taxonomy" id="1750"/>
    <lineage>
        <taxon>Bacteria</taxon>
        <taxon>Bacillati</taxon>
        <taxon>Actinomycetota</taxon>
        <taxon>Actinomycetes</taxon>
        <taxon>Propionibacteriales</taxon>
        <taxon>Propionibacteriaceae</taxon>
        <taxon>Arachnia</taxon>
    </lineage>
</organism>
<evidence type="ECO:0000313" key="9">
    <source>
        <dbReference type="EMBL" id="RRD06589.1"/>
    </source>
</evidence>
<evidence type="ECO:0000256" key="5">
    <source>
        <dbReference type="ARBA" id="ARBA00022989"/>
    </source>
</evidence>
<feature type="transmembrane region" description="Helical" evidence="7">
    <location>
        <begin position="41"/>
        <end position="59"/>
    </location>
</feature>
<evidence type="ECO:0000256" key="1">
    <source>
        <dbReference type="ARBA" id="ARBA00004651"/>
    </source>
</evidence>
<evidence type="ECO:0000256" key="4">
    <source>
        <dbReference type="ARBA" id="ARBA00022692"/>
    </source>
</evidence>
<evidence type="ECO:0000256" key="6">
    <source>
        <dbReference type="ARBA" id="ARBA00023136"/>
    </source>
</evidence>
<feature type="transmembrane region" description="Helical" evidence="7">
    <location>
        <begin position="93"/>
        <end position="114"/>
    </location>
</feature>
<keyword evidence="3" id="KW-1003">Cell membrane</keyword>
<evidence type="ECO:0000256" key="3">
    <source>
        <dbReference type="ARBA" id="ARBA00022475"/>
    </source>
</evidence>
<dbReference type="InterPro" id="IPR037185">
    <property type="entry name" value="EmrE-like"/>
</dbReference>
<dbReference type="OrthoDB" id="3182968at2"/>
<dbReference type="PANTHER" id="PTHR42920:SF5">
    <property type="entry name" value="EAMA DOMAIN-CONTAINING PROTEIN"/>
    <property type="match status" value="1"/>
</dbReference>
<comment type="similarity">
    <text evidence="2">Belongs to the EamA transporter family.</text>
</comment>
<evidence type="ECO:0000256" key="2">
    <source>
        <dbReference type="ARBA" id="ARBA00007362"/>
    </source>
</evidence>
<feature type="transmembrane region" description="Helical" evidence="7">
    <location>
        <begin position="238"/>
        <end position="256"/>
    </location>
</feature>
<dbReference type="EMBL" id="RQZG01000002">
    <property type="protein sequence ID" value="RRD06589.1"/>
    <property type="molecule type" value="Genomic_DNA"/>
</dbReference>
<dbReference type="InterPro" id="IPR000620">
    <property type="entry name" value="EamA_dom"/>
</dbReference>
<name>A0A3P1TB18_9ACTN</name>
<feature type="transmembrane region" description="Helical" evidence="7">
    <location>
        <begin position="66"/>
        <end position="87"/>
    </location>
</feature>
<gene>
    <name evidence="9" type="ORF">EII34_02890</name>
</gene>
<dbReference type="PANTHER" id="PTHR42920">
    <property type="entry name" value="OS03G0707200 PROTEIN-RELATED"/>
    <property type="match status" value="1"/>
</dbReference>